<dbReference type="BioCyc" id="MSMI420247:GHWZ-693-MONOMER"/>
<dbReference type="RefSeq" id="WP_011954041.1">
    <property type="nucleotide sequence ID" value="NC_009515.1"/>
</dbReference>
<dbReference type="KEGG" id="msi:Msm_0680"/>
<dbReference type="PANTHER" id="PTHR33295">
    <property type="entry name" value="ATPASE"/>
    <property type="match status" value="1"/>
</dbReference>
<dbReference type="Proteomes" id="UP000001992">
    <property type="component" value="Chromosome"/>
</dbReference>
<organism evidence="3 4">
    <name type="scientific">Methanobrevibacter smithii (strain ATCC 35061 / DSM 861 / OCM 144 / PS)</name>
    <dbReference type="NCBI Taxonomy" id="420247"/>
    <lineage>
        <taxon>Archaea</taxon>
        <taxon>Methanobacteriati</taxon>
        <taxon>Methanobacteriota</taxon>
        <taxon>Methanomada group</taxon>
        <taxon>Methanobacteria</taxon>
        <taxon>Methanobacteriales</taxon>
        <taxon>Methanobacteriaceae</taxon>
        <taxon>Methanobrevibacter</taxon>
    </lineage>
</organism>
<evidence type="ECO:0000259" key="2">
    <source>
        <dbReference type="Pfam" id="PF13635"/>
    </source>
</evidence>
<protein>
    <submittedName>
        <fullName evidence="3">Predicted ATPase, AAA+ superfamily</fullName>
    </submittedName>
</protein>
<reference evidence="3 4" key="1">
    <citation type="journal article" date="2007" name="Proc. Natl. Acad. Sci. U.S.A.">
        <title>Genomic and metabolic adaptations of Methanobrevibacter smithii to the human gut.</title>
        <authorList>
            <person name="Samuel B.S."/>
            <person name="Hansen E.E."/>
            <person name="Manchester J.K."/>
            <person name="Coutinho P.M."/>
            <person name="Henrissat B."/>
            <person name="Fulton R."/>
            <person name="Latreille P."/>
            <person name="Kim K."/>
            <person name="Wilson R.K."/>
            <person name="Gordon J.I."/>
        </authorList>
    </citation>
    <scope>NUCLEOTIDE SEQUENCE [LARGE SCALE GENOMIC DNA]</scope>
    <source>
        <strain evidence="4">ATCC 35061 / DSM 861 / OCM 144 / PS</strain>
    </source>
</reference>
<evidence type="ECO:0000259" key="1">
    <source>
        <dbReference type="Pfam" id="PF13173"/>
    </source>
</evidence>
<dbReference type="Gene3D" id="3.40.50.300">
    <property type="entry name" value="P-loop containing nucleotide triphosphate hydrolases"/>
    <property type="match status" value="1"/>
</dbReference>
<accession>A5UL07</accession>
<dbReference type="InterPro" id="IPR027417">
    <property type="entry name" value="P-loop_NTPase"/>
</dbReference>
<evidence type="ECO:0000313" key="3">
    <source>
        <dbReference type="EMBL" id="ABQ86885.1"/>
    </source>
</evidence>
<dbReference type="eggNOG" id="arCOG03167">
    <property type="taxonomic scope" value="Archaea"/>
</dbReference>
<feature type="domain" description="AAA" evidence="1">
    <location>
        <begin position="18"/>
        <end position="150"/>
    </location>
</feature>
<dbReference type="InterPro" id="IPR041682">
    <property type="entry name" value="AAA_14"/>
</dbReference>
<dbReference type="AlphaFoldDB" id="A5UL07"/>
<sequence length="404" mass="46871">MIKRELYLEKIRRLINTEPIKIITGVRRSGKTYLLHSIKEELIEQGISKENIFLISFESQKYNKIQNFMELDVCVNNLIKNTSGKLYLLFDEIQNIMGWEKSINSYRVDFDCDIYITGSNSELLSGELATLIAGRYFHIDVYPFSFKEFLQYKKEINSIDIKNKELQLFNEYVKYGGMPSLQQVQDIDKFSYLEDIYSTILLKDIISRHNLRNAEILNRILTFIISNIGQSVSANGISKYLKHENLKVSADTVLNYLSFSQNACFIHEAKKENLKGKKVLKTNGKYYLVDHGFNQAIIGKDMENTGQILENIVYIELLRRGYEVKVGDINGKEVDFVCNKADRKIYIQVTYLLSGKETVKREFGSLRAIGDDYEKYVLSMDNLDFSNTGIKHMNIIEFLKNDII</sequence>
<dbReference type="Pfam" id="PF13635">
    <property type="entry name" value="DUF4143"/>
    <property type="match status" value="1"/>
</dbReference>
<dbReference type="EnsemblBacteria" id="ABQ86885">
    <property type="protein sequence ID" value="ABQ86885"/>
    <property type="gene ID" value="Msm_0680"/>
</dbReference>
<dbReference type="HOGENOM" id="CLU_041527_1_1_2"/>
<dbReference type="SUPFAM" id="SSF52540">
    <property type="entry name" value="P-loop containing nucleoside triphosphate hydrolases"/>
    <property type="match status" value="1"/>
</dbReference>
<feature type="domain" description="DUF4143" evidence="2">
    <location>
        <begin position="203"/>
        <end position="349"/>
    </location>
</feature>
<evidence type="ECO:0000313" key="4">
    <source>
        <dbReference type="Proteomes" id="UP000001992"/>
    </source>
</evidence>
<gene>
    <name evidence="3" type="ordered locus">Msm_0680</name>
</gene>
<dbReference type="Pfam" id="PF13173">
    <property type="entry name" value="AAA_14"/>
    <property type="match status" value="1"/>
</dbReference>
<dbReference type="PATRIC" id="fig|420247.28.peg.677"/>
<keyword evidence="4" id="KW-1185">Reference proteome</keyword>
<dbReference type="GeneID" id="78817309"/>
<dbReference type="EMBL" id="CP000678">
    <property type="protein sequence ID" value="ABQ86885.1"/>
    <property type="molecule type" value="Genomic_DNA"/>
</dbReference>
<dbReference type="InterPro" id="IPR025420">
    <property type="entry name" value="DUF4143"/>
</dbReference>
<proteinExistence type="predicted"/>
<dbReference type="PANTHER" id="PTHR33295:SF20">
    <property type="entry name" value="ATPASE"/>
    <property type="match status" value="1"/>
</dbReference>
<name>A5UL07_METS3</name>
<dbReference type="STRING" id="420247.Msm_0680"/>